<accession>A0A9D7QNZ7</accession>
<evidence type="ECO:0000313" key="1">
    <source>
        <dbReference type="EMBL" id="MBK8891500.1"/>
    </source>
</evidence>
<reference evidence="1" key="1">
    <citation type="submission" date="2020-10" db="EMBL/GenBank/DDBJ databases">
        <title>Connecting structure to function with the recovery of over 1000 high-quality activated sludge metagenome-assembled genomes encoding full-length rRNA genes using long-read sequencing.</title>
        <authorList>
            <person name="Singleton C.M."/>
            <person name="Petriglieri F."/>
            <person name="Kristensen J.M."/>
            <person name="Kirkegaard R.H."/>
            <person name="Michaelsen T.Y."/>
            <person name="Andersen M.H."/>
            <person name="Karst S.M."/>
            <person name="Dueholm M.S."/>
            <person name="Nielsen P.H."/>
            <person name="Albertsen M."/>
        </authorList>
    </citation>
    <scope>NUCLEOTIDE SEQUENCE</scope>
    <source>
        <strain evidence="1">OdNE_18-Q3-R46-58_BAT3C.305</strain>
    </source>
</reference>
<gene>
    <name evidence="1" type="ORF">IPN75_14565</name>
</gene>
<dbReference type="EMBL" id="JADKBR010000017">
    <property type="protein sequence ID" value="MBK8891500.1"/>
    <property type="molecule type" value="Genomic_DNA"/>
</dbReference>
<dbReference type="Pfam" id="PF12779">
    <property type="entry name" value="WXXGXW"/>
    <property type="match status" value="1"/>
</dbReference>
<comment type="caution">
    <text evidence="1">The sequence shown here is derived from an EMBL/GenBank/DDBJ whole genome shotgun (WGS) entry which is preliminary data.</text>
</comment>
<dbReference type="AlphaFoldDB" id="A0A9D7QNZ7"/>
<organism evidence="1 2">
    <name type="scientific">Candidatus Dechloromonas phosphorivorans</name>
    <dbReference type="NCBI Taxonomy" id="2899244"/>
    <lineage>
        <taxon>Bacteria</taxon>
        <taxon>Pseudomonadati</taxon>
        <taxon>Pseudomonadota</taxon>
        <taxon>Betaproteobacteria</taxon>
        <taxon>Rhodocyclales</taxon>
        <taxon>Azonexaceae</taxon>
        <taxon>Dechloromonas</taxon>
    </lineage>
</organism>
<sequence>MNRSWFLRSTLAVIALSLGGCIVAPPGRPMYVEPVMVAPPPPRVEYYGPPPMVGYVWISGAWHWRGGRYEWGPGYWAPPRHGQRWVPYRWERDGEHWRQHGGHWDRH</sequence>
<proteinExistence type="predicted"/>
<dbReference type="InterPro" id="IPR024447">
    <property type="entry name" value="YXWGXW_rpt"/>
</dbReference>
<dbReference type="Proteomes" id="UP000808146">
    <property type="component" value="Unassembled WGS sequence"/>
</dbReference>
<protein>
    <submittedName>
        <fullName evidence="1">YXWGXW repeat-containing protein</fullName>
    </submittedName>
</protein>
<dbReference type="PROSITE" id="PS51257">
    <property type="entry name" value="PROKAR_LIPOPROTEIN"/>
    <property type="match status" value="1"/>
</dbReference>
<evidence type="ECO:0000313" key="2">
    <source>
        <dbReference type="Proteomes" id="UP000808146"/>
    </source>
</evidence>
<name>A0A9D7QNZ7_9RHOO</name>